<reference evidence="1" key="2">
    <citation type="submission" date="2024-01" db="EMBL/GenBank/DDBJ databases">
        <title>Long-read genome sequencing of X. campestris pv. papavericola.</title>
        <authorList>
            <person name="Hussain R.M.F."/>
            <person name="Greer S."/>
            <person name="Harrison J."/>
            <person name="Grant M."/>
            <person name="Vicente J."/>
            <person name="Studholme D.J."/>
        </authorList>
    </citation>
    <scope>NUCLEOTIDE SEQUENCE</scope>
    <source>
        <strain evidence="1">NCPPB 2970</strain>
    </source>
</reference>
<evidence type="ECO:0000313" key="1">
    <source>
        <dbReference type="EMBL" id="MEC3887697.1"/>
    </source>
</evidence>
<sequence length="159" mass="16573">MSEMTSEQLAHAVVRLILAIGGKRDLTPTQVAAHTGLHIAAQDNTQSFGASGQLADGSSYALSSVADADGLPPSRLDITFSQAPGRAAAVDCAQPIGPYRQALVDAGFVAQWIAPPRLGSLGRWHFERGDIVVYAFVGKDAAQDDARACVSTVQILATA</sequence>
<proteinExistence type="predicted"/>
<comment type="caution">
    <text evidence="1">The sequence shown here is derived from an EMBL/GenBank/DDBJ whole genome shotgun (WGS) entry which is preliminary data.</text>
</comment>
<dbReference type="EMBL" id="JAJFNJ020000003">
    <property type="protein sequence ID" value="MEC3887697.1"/>
    <property type="molecule type" value="Genomic_DNA"/>
</dbReference>
<organism evidence="1 2">
    <name type="scientific">Xanthomonas campestris pv. papavericola</name>
    <dbReference type="NCBI Taxonomy" id="487881"/>
    <lineage>
        <taxon>Bacteria</taxon>
        <taxon>Pseudomonadati</taxon>
        <taxon>Pseudomonadota</taxon>
        <taxon>Gammaproteobacteria</taxon>
        <taxon>Lysobacterales</taxon>
        <taxon>Lysobacteraceae</taxon>
        <taxon>Xanthomonas</taxon>
    </lineage>
</organism>
<evidence type="ECO:0000313" key="2">
    <source>
        <dbReference type="Proteomes" id="UP001297361"/>
    </source>
</evidence>
<gene>
    <name evidence="1" type="ORF">LLE72_008055</name>
</gene>
<protein>
    <submittedName>
        <fullName evidence="1">Uncharacterized protein</fullName>
    </submittedName>
</protein>
<dbReference type="RefSeq" id="WP_172666265.1">
    <property type="nucleotide sequence ID" value="NZ_JAJFNJ020000003.1"/>
</dbReference>
<accession>A0AAJ2X251</accession>
<name>A0AAJ2X251_XANCA</name>
<dbReference type="AlphaFoldDB" id="A0AAJ2X251"/>
<dbReference type="Proteomes" id="UP001297361">
    <property type="component" value="Unassembled WGS sequence"/>
</dbReference>
<reference evidence="1" key="1">
    <citation type="submission" date="2021-10" db="EMBL/GenBank/DDBJ databases">
        <authorList>
            <person name="Hussein R."/>
            <person name="Harrison J."/>
            <person name="Studholme D.J."/>
            <person name="Vicente J."/>
            <person name="Grant M."/>
        </authorList>
    </citation>
    <scope>NUCLEOTIDE SEQUENCE</scope>
    <source>
        <strain evidence="1">NCPPB 2970</strain>
    </source>
</reference>